<dbReference type="InterPro" id="IPR050157">
    <property type="entry name" value="PSI_iron-sulfur_center"/>
</dbReference>
<protein>
    <submittedName>
        <fullName evidence="6">4Fe-4S dicluster domain-containing protein</fullName>
    </submittedName>
</protein>
<dbReference type="SUPFAM" id="SSF54862">
    <property type="entry name" value="4Fe-4S ferredoxins"/>
    <property type="match status" value="1"/>
</dbReference>
<keyword evidence="3" id="KW-0408">Iron</keyword>
<keyword evidence="1" id="KW-0004">4Fe-4S</keyword>
<accession>A0A1M5BS94</accession>
<dbReference type="Proteomes" id="UP000184076">
    <property type="component" value="Unassembled WGS sequence"/>
</dbReference>
<dbReference type="Pfam" id="PF00037">
    <property type="entry name" value="Fer4"/>
    <property type="match status" value="2"/>
</dbReference>
<dbReference type="InterPro" id="IPR006067">
    <property type="entry name" value="NO2/SO3_Rdtase_4Fe4S_dom"/>
</dbReference>
<dbReference type="Gene3D" id="3.30.70.20">
    <property type="match status" value="1"/>
</dbReference>
<dbReference type="PANTHER" id="PTHR24960:SF79">
    <property type="entry name" value="PHOTOSYSTEM I IRON-SULFUR CENTER"/>
    <property type="match status" value="1"/>
</dbReference>
<evidence type="ECO:0000256" key="3">
    <source>
        <dbReference type="ARBA" id="ARBA00023004"/>
    </source>
</evidence>
<dbReference type="Gene3D" id="1.10.8.550">
    <property type="entry name" value="Proto-chlorophyllide reductase 57 kD subunit B"/>
    <property type="match status" value="1"/>
</dbReference>
<dbReference type="EMBL" id="FQVB01000018">
    <property type="protein sequence ID" value="SHF45325.1"/>
    <property type="molecule type" value="Genomic_DNA"/>
</dbReference>
<dbReference type="GO" id="GO:0051539">
    <property type="term" value="F:4 iron, 4 sulfur cluster binding"/>
    <property type="evidence" value="ECO:0007669"/>
    <property type="project" value="UniProtKB-KW"/>
</dbReference>
<dbReference type="GO" id="GO:0015995">
    <property type="term" value="P:chlorophyll biosynthetic process"/>
    <property type="evidence" value="ECO:0007669"/>
    <property type="project" value="InterPro"/>
</dbReference>
<dbReference type="GO" id="GO:0016491">
    <property type="term" value="F:oxidoreductase activity"/>
    <property type="evidence" value="ECO:0007669"/>
    <property type="project" value="InterPro"/>
</dbReference>
<dbReference type="SUPFAM" id="SSF56014">
    <property type="entry name" value="Nitrite and sulphite reductase 4Fe-4S domain-like"/>
    <property type="match status" value="1"/>
</dbReference>
<dbReference type="InterPro" id="IPR045854">
    <property type="entry name" value="NO2/SO3_Rdtase_4Fe4S_sf"/>
</dbReference>
<dbReference type="InterPro" id="IPR017896">
    <property type="entry name" value="4Fe4S_Fe-S-bd"/>
</dbReference>
<sequence length="268" mass="29714">MEWSREASEAVSRAPFFVRKRIRKRVEEEARRQGAGQVTLAHVRATQQKYLQSMEHEVKGYRLEGCFGQGGCPNRTQDSAPLLDRLQRILDEKDFPSFLKNHVEGPLKFHHEFRVVLADCPNACSRPQIVDIGIIGAVQPVLLSDACTGCGACADVCQEDALDVPSGEAAVTFLRERCVLCGQCLSACPSEALRTHAAGYRVLLGGKLGRHPQLGRELPVLLDEEGVARVVDRCVDAYMQQTDGFLRFGEFLNRTGWEKFLGNTLGLT</sequence>
<dbReference type="PANTHER" id="PTHR24960">
    <property type="entry name" value="PHOTOSYSTEM I IRON-SULFUR CENTER-RELATED"/>
    <property type="match status" value="1"/>
</dbReference>
<feature type="domain" description="4Fe-4S ferredoxin-type" evidence="5">
    <location>
        <begin position="169"/>
        <end position="198"/>
    </location>
</feature>
<keyword evidence="2" id="KW-0479">Metal-binding</keyword>
<dbReference type="Pfam" id="PF08369">
    <property type="entry name" value="PCP_red"/>
    <property type="match status" value="1"/>
</dbReference>
<keyword evidence="4" id="KW-0411">Iron-sulfur</keyword>
<dbReference type="STRING" id="1121391.SAMN02745206_02003"/>
<keyword evidence="7" id="KW-1185">Reference proteome</keyword>
<name>A0A1M5BS94_9BACT</name>
<organism evidence="6 7">
    <name type="scientific">Desulfacinum infernum DSM 9756</name>
    <dbReference type="NCBI Taxonomy" id="1121391"/>
    <lineage>
        <taxon>Bacteria</taxon>
        <taxon>Pseudomonadati</taxon>
        <taxon>Thermodesulfobacteriota</taxon>
        <taxon>Syntrophobacteria</taxon>
        <taxon>Syntrophobacterales</taxon>
        <taxon>Syntrophobacteraceae</taxon>
        <taxon>Desulfacinum</taxon>
    </lineage>
</organism>
<dbReference type="GO" id="GO:0020037">
    <property type="term" value="F:heme binding"/>
    <property type="evidence" value="ECO:0007669"/>
    <property type="project" value="InterPro"/>
</dbReference>
<gene>
    <name evidence="6" type="ORF">SAMN02745206_02003</name>
</gene>
<reference evidence="7" key="1">
    <citation type="submission" date="2016-11" db="EMBL/GenBank/DDBJ databases">
        <authorList>
            <person name="Varghese N."/>
            <person name="Submissions S."/>
        </authorList>
    </citation>
    <scope>NUCLEOTIDE SEQUENCE [LARGE SCALE GENOMIC DNA]</scope>
    <source>
        <strain evidence="7">DSM 9756</strain>
    </source>
</reference>
<evidence type="ECO:0000256" key="4">
    <source>
        <dbReference type="ARBA" id="ARBA00023014"/>
    </source>
</evidence>
<dbReference type="OrthoDB" id="9800558at2"/>
<dbReference type="GO" id="GO:0015979">
    <property type="term" value="P:photosynthesis"/>
    <property type="evidence" value="ECO:0007669"/>
    <property type="project" value="InterPro"/>
</dbReference>
<evidence type="ECO:0000313" key="6">
    <source>
        <dbReference type="EMBL" id="SHF45325.1"/>
    </source>
</evidence>
<dbReference type="InterPro" id="IPR042298">
    <property type="entry name" value="P-CP_red_C"/>
</dbReference>
<feature type="domain" description="4Fe-4S ferredoxin-type" evidence="5">
    <location>
        <begin position="138"/>
        <end position="167"/>
    </location>
</feature>
<dbReference type="PROSITE" id="PS00198">
    <property type="entry name" value="4FE4S_FER_1"/>
    <property type="match status" value="1"/>
</dbReference>
<evidence type="ECO:0000313" key="7">
    <source>
        <dbReference type="Proteomes" id="UP000184076"/>
    </source>
</evidence>
<proteinExistence type="predicted"/>
<dbReference type="InterPro" id="IPR017900">
    <property type="entry name" value="4Fe4S_Fe_S_CS"/>
</dbReference>
<dbReference type="GO" id="GO:0046872">
    <property type="term" value="F:metal ion binding"/>
    <property type="evidence" value="ECO:0007669"/>
    <property type="project" value="UniProtKB-KW"/>
</dbReference>
<evidence type="ECO:0000256" key="1">
    <source>
        <dbReference type="ARBA" id="ARBA00022485"/>
    </source>
</evidence>
<dbReference type="Pfam" id="PF01077">
    <property type="entry name" value="NIR_SIR"/>
    <property type="match status" value="1"/>
</dbReference>
<evidence type="ECO:0000256" key="2">
    <source>
        <dbReference type="ARBA" id="ARBA00022723"/>
    </source>
</evidence>
<evidence type="ECO:0000259" key="5">
    <source>
        <dbReference type="PROSITE" id="PS51379"/>
    </source>
</evidence>
<dbReference type="RefSeq" id="WP_073038905.1">
    <property type="nucleotide sequence ID" value="NZ_FQVB01000018.1"/>
</dbReference>
<dbReference type="InterPro" id="IPR013580">
    <property type="entry name" value="LI-POR_suB-like_C"/>
</dbReference>
<dbReference type="AlphaFoldDB" id="A0A1M5BS94"/>
<dbReference type="Gene3D" id="3.30.413.10">
    <property type="entry name" value="Sulfite Reductase Hemoprotein, domain 1"/>
    <property type="match status" value="1"/>
</dbReference>
<dbReference type="PROSITE" id="PS51379">
    <property type="entry name" value="4FE4S_FER_2"/>
    <property type="match status" value="2"/>
</dbReference>